<evidence type="ECO:0000256" key="1">
    <source>
        <dbReference type="SAM" id="MobiDB-lite"/>
    </source>
</evidence>
<keyword evidence="4" id="KW-1185">Reference proteome</keyword>
<name>A0A923FMF1_9PSED</name>
<dbReference type="RefSeq" id="WP_186642554.1">
    <property type="nucleotide sequence ID" value="NZ_JABWQX020000001.1"/>
</dbReference>
<protein>
    <submittedName>
        <fullName evidence="2">Uncharacterized protein</fullName>
    </submittedName>
</protein>
<organism evidence="2">
    <name type="scientific">Pseudomonas marvdashtae</name>
    <dbReference type="NCBI Taxonomy" id="2745500"/>
    <lineage>
        <taxon>Bacteria</taxon>
        <taxon>Pseudomonadati</taxon>
        <taxon>Pseudomonadota</taxon>
        <taxon>Gammaproteobacteria</taxon>
        <taxon>Pseudomonadales</taxon>
        <taxon>Pseudomonadaceae</taxon>
        <taxon>Pseudomonas</taxon>
    </lineage>
</organism>
<dbReference type="EMBL" id="JABWQX010000001">
    <property type="protein sequence ID" value="MBC3394265.1"/>
    <property type="molecule type" value="Genomic_DNA"/>
</dbReference>
<reference evidence="2 4" key="1">
    <citation type="journal article" date="2020" name="Microorganisms">
        <title>Reliable Identification of Environmental Pseudomonas Isolates Using the rpoD Gene.</title>
        <authorList>
            <consortium name="The Broad Institute Genome Sequencing Platform"/>
            <person name="Girard L."/>
            <person name="Lood C."/>
            <person name="Rokni-Zadeh H."/>
            <person name="van Noort V."/>
            <person name="Lavigne R."/>
            <person name="De Mot R."/>
        </authorList>
    </citation>
    <scope>NUCLEOTIDE SEQUENCE</scope>
    <source>
        <strain evidence="2 4">SWRI102</strain>
    </source>
</reference>
<evidence type="ECO:0000313" key="2">
    <source>
        <dbReference type="EMBL" id="MBC3394265.1"/>
    </source>
</evidence>
<proteinExistence type="predicted"/>
<sequence length="320" mass="34682">MLDLIYIVEDQFASASTPKDGTGYTPNFTISGQDTSLSAARPAYSAAAIAAASLFTPLLPLILGVASVSESFADKDRSATPEESGAAIPEETRLLTAYIQHHSLSRSQAKEAGYRFQPGHPVVGKAYRKHPLSDYSTPDNGNLYIPSDSYDAILLEERESELIKLLVHLGATKISITKKASDKTRSSVTAGASVQGGPMGSGDVSYKGKTERDTDTLDTREFSLTGRPWKADSKVDRENFFWLSYEPSWKAVVFAREVGSCLTASLEIKESTSFSTDKNFELSVKAKLAKVGAQAGISNLETEEKTYFVRAEFAPVDHSV</sequence>
<reference evidence="3" key="3">
    <citation type="submission" date="2021-06" db="EMBL/GenBank/DDBJ databases">
        <title>Updating the genus Pseudomonas: Description of 43 new species and partition of the Pseudomonas putida group.</title>
        <authorList>
            <person name="Girard L."/>
            <person name="Lood C."/>
            <person name="Vandamme P."/>
            <person name="Rokni-Zadeh H."/>
            <person name="Van Noort V."/>
            <person name="Hofte M."/>
            <person name="Lavigne R."/>
            <person name="De Mot R."/>
        </authorList>
    </citation>
    <scope>NUCLEOTIDE SEQUENCE</scope>
    <source>
        <strain evidence="3">SWRI102</strain>
    </source>
</reference>
<reference evidence="2" key="2">
    <citation type="submission" date="2020-07" db="EMBL/GenBank/DDBJ databases">
        <authorList>
            <person name="Lood C."/>
            <person name="Girard L."/>
        </authorList>
    </citation>
    <scope>NUCLEOTIDE SEQUENCE</scope>
    <source>
        <strain evidence="2">SWRI102</strain>
    </source>
</reference>
<evidence type="ECO:0000313" key="3">
    <source>
        <dbReference type="EMBL" id="MBV4551720.1"/>
    </source>
</evidence>
<dbReference type="AlphaFoldDB" id="A0A923FMF1"/>
<evidence type="ECO:0000313" key="4">
    <source>
        <dbReference type="Proteomes" id="UP000659438"/>
    </source>
</evidence>
<dbReference type="Proteomes" id="UP000659438">
    <property type="component" value="Unassembled WGS sequence"/>
</dbReference>
<comment type="caution">
    <text evidence="2">The sequence shown here is derived from an EMBL/GenBank/DDBJ whole genome shotgun (WGS) entry which is preliminary data.</text>
</comment>
<gene>
    <name evidence="3" type="ORF">HU742_011290</name>
    <name evidence="2" type="ORF">HU742_03545</name>
</gene>
<feature type="region of interest" description="Disordered" evidence="1">
    <location>
        <begin position="185"/>
        <end position="212"/>
    </location>
</feature>
<dbReference type="EMBL" id="JABWQX020000001">
    <property type="protein sequence ID" value="MBV4551720.1"/>
    <property type="molecule type" value="Genomic_DNA"/>
</dbReference>
<accession>A0A923FMF1</accession>